<dbReference type="Proteomes" id="UP000250140">
    <property type="component" value="Unassembled WGS sequence"/>
</dbReference>
<evidence type="ECO:0000313" key="12">
    <source>
        <dbReference type="Proteomes" id="UP000250140"/>
    </source>
</evidence>
<dbReference type="SUPFAM" id="SSF56112">
    <property type="entry name" value="Protein kinase-like (PK-like)"/>
    <property type="match status" value="1"/>
</dbReference>
<reference evidence="11 12" key="1">
    <citation type="journal article" date="2016" name="Nat. Commun.">
        <title>Ectomycorrhizal ecology is imprinted in the genome of the dominant symbiotic fungus Cenococcum geophilum.</title>
        <authorList>
            <consortium name="DOE Joint Genome Institute"/>
            <person name="Peter M."/>
            <person name="Kohler A."/>
            <person name="Ohm R.A."/>
            <person name="Kuo A."/>
            <person name="Krutzmann J."/>
            <person name="Morin E."/>
            <person name="Arend M."/>
            <person name="Barry K.W."/>
            <person name="Binder M."/>
            <person name="Choi C."/>
            <person name="Clum A."/>
            <person name="Copeland A."/>
            <person name="Grisel N."/>
            <person name="Haridas S."/>
            <person name="Kipfer T."/>
            <person name="LaButti K."/>
            <person name="Lindquist E."/>
            <person name="Lipzen A."/>
            <person name="Maire R."/>
            <person name="Meier B."/>
            <person name="Mihaltcheva S."/>
            <person name="Molinier V."/>
            <person name="Murat C."/>
            <person name="Poggeler S."/>
            <person name="Quandt C.A."/>
            <person name="Sperisen C."/>
            <person name="Tritt A."/>
            <person name="Tisserant E."/>
            <person name="Crous P.W."/>
            <person name="Henrissat B."/>
            <person name="Nehls U."/>
            <person name="Egli S."/>
            <person name="Spatafora J.W."/>
            <person name="Grigoriev I.V."/>
            <person name="Martin F.M."/>
        </authorList>
    </citation>
    <scope>NUCLEOTIDE SEQUENCE [LARGE SCALE GENOMIC DNA]</scope>
    <source>
        <strain evidence="11 12">CBS 207.34</strain>
    </source>
</reference>
<dbReference type="PROSITE" id="PS50011">
    <property type="entry name" value="PROTEIN_KINASE_DOM"/>
    <property type="match status" value="1"/>
</dbReference>
<keyword evidence="12" id="KW-1185">Reference proteome</keyword>
<evidence type="ECO:0000256" key="4">
    <source>
        <dbReference type="ARBA" id="ARBA00022741"/>
    </source>
</evidence>
<evidence type="ECO:0000256" key="1">
    <source>
        <dbReference type="ARBA" id="ARBA00012513"/>
    </source>
</evidence>
<evidence type="ECO:0000256" key="3">
    <source>
        <dbReference type="ARBA" id="ARBA00022679"/>
    </source>
</evidence>
<keyword evidence="2" id="KW-0723">Serine/threonine-protein kinase</keyword>
<dbReference type="SMART" id="SM00220">
    <property type="entry name" value="S_TKc"/>
    <property type="match status" value="1"/>
</dbReference>
<evidence type="ECO:0000256" key="6">
    <source>
        <dbReference type="ARBA" id="ARBA00022840"/>
    </source>
</evidence>
<evidence type="ECO:0000256" key="5">
    <source>
        <dbReference type="ARBA" id="ARBA00022777"/>
    </source>
</evidence>
<gene>
    <name evidence="11" type="ORF">AOQ84DRAFT_124294</name>
</gene>
<accession>A0A8E2FFG0</accession>
<dbReference type="AlphaFoldDB" id="A0A8E2FFG0"/>
<dbReference type="EMBL" id="KV748483">
    <property type="protein sequence ID" value="OCL15133.1"/>
    <property type="molecule type" value="Genomic_DNA"/>
</dbReference>
<dbReference type="Pfam" id="PF08518">
    <property type="entry name" value="GIT_SHD"/>
    <property type="match status" value="1"/>
</dbReference>
<evidence type="ECO:0000313" key="11">
    <source>
        <dbReference type="EMBL" id="OCL15133.1"/>
    </source>
</evidence>
<dbReference type="SMART" id="SM00555">
    <property type="entry name" value="GIT"/>
    <property type="match status" value="2"/>
</dbReference>
<dbReference type="Gene3D" id="1.10.510.10">
    <property type="entry name" value="Transferase(Phosphotransferase) domain 1"/>
    <property type="match status" value="1"/>
</dbReference>
<keyword evidence="3" id="KW-0808">Transferase</keyword>
<feature type="domain" description="Protein kinase" evidence="10">
    <location>
        <begin position="304"/>
        <end position="615"/>
    </location>
</feature>
<dbReference type="InterPro" id="IPR050660">
    <property type="entry name" value="NEK_Ser/Thr_kinase"/>
</dbReference>
<dbReference type="GO" id="GO:0005634">
    <property type="term" value="C:nucleus"/>
    <property type="evidence" value="ECO:0007669"/>
    <property type="project" value="TreeGrafter"/>
</dbReference>
<keyword evidence="5 11" id="KW-0418">Kinase</keyword>
<dbReference type="OrthoDB" id="4062651at2759"/>
<comment type="catalytic activity">
    <reaction evidence="8">
        <text>L-seryl-[protein] + ATP = O-phospho-L-seryl-[protein] + ADP + H(+)</text>
        <dbReference type="Rhea" id="RHEA:17989"/>
        <dbReference type="Rhea" id="RHEA-COMP:9863"/>
        <dbReference type="Rhea" id="RHEA-COMP:11604"/>
        <dbReference type="ChEBI" id="CHEBI:15378"/>
        <dbReference type="ChEBI" id="CHEBI:29999"/>
        <dbReference type="ChEBI" id="CHEBI:30616"/>
        <dbReference type="ChEBI" id="CHEBI:83421"/>
        <dbReference type="ChEBI" id="CHEBI:456216"/>
        <dbReference type="EC" id="2.7.11.1"/>
    </reaction>
</comment>
<dbReference type="GO" id="GO:0005524">
    <property type="term" value="F:ATP binding"/>
    <property type="evidence" value="ECO:0007669"/>
    <property type="project" value="UniProtKB-KW"/>
</dbReference>
<feature type="region of interest" description="Disordered" evidence="9">
    <location>
        <begin position="1"/>
        <end position="63"/>
    </location>
</feature>
<evidence type="ECO:0000259" key="10">
    <source>
        <dbReference type="PROSITE" id="PS50011"/>
    </source>
</evidence>
<dbReference type="CDD" id="cd00180">
    <property type="entry name" value="PKc"/>
    <property type="match status" value="1"/>
</dbReference>
<evidence type="ECO:0000256" key="2">
    <source>
        <dbReference type="ARBA" id="ARBA00022527"/>
    </source>
</evidence>
<dbReference type="InterPro" id="IPR013724">
    <property type="entry name" value="GIT_SHD"/>
</dbReference>
<dbReference type="GO" id="GO:0004674">
    <property type="term" value="F:protein serine/threonine kinase activity"/>
    <property type="evidence" value="ECO:0007669"/>
    <property type="project" value="UniProtKB-KW"/>
</dbReference>
<dbReference type="Pfam" id="PF00069">
    <property type="entry name" value="Pkinase"/>
    <property type="match status" value="1"/>
</dbReference>
<dbReference type="InterPro" id="IPR011009">
    <property type="entry name" value="Kinase-like_dom_sf"/>
</dbReference>
<organism evidence="11 12">
    <name type="scientific">Glonium stellatum</name>
    <dbReference type="NCBI Taxonomy" id="574774"/>
    <lineage>
        <taxon>Eukaryota</taxon>
        <taxon>Fungi</taxon>
        <taxon>Dikarya</taxon>
        <taxon>Ascomycota</taxon>
        <taxon>Pezizomycotina</taxon>
        <taxon>Dothideomycetes</taxon>
        <taxon>Pleosporomycetidae</taxon>
        <taxon>Gloniales</taxon>
        <taxon>Gloniaceae</taxon>
        <taxon>Glonium</taxon>
    </lineage>
</organism>
<protein>
    <recommendedName>
        <fullName evidence="1">non-specific serine/threonine protein kinase</fullName>
        <ecNumber evidence="1">2.7.11.1</ecNumber>
    </recommendedName>
</protein>
<evidence type="ECO:0000256" key="7">
    <source>
        <dbReference type="ARBA" id="ARBA00047899"/>
    </source>
</evidence>
<dbReference type="PANTHER" id="PTHR43671">
    <property type="entry name" value="SERINE/THREONINE-PROTEIN KINASE NEK"/>
    <property type="match status" value="1"/>
</dbReference>
<evidence type="ECO:0000256" key="8">
    <source>
        <dbReference type="ARBA" id="ARBA00048679"/>
    </source>
</evidence>
<keyword evidence="4" id="KW-0547">Nucleotide-binding</keyword>
<comment type="catalytic activity">
    <reaction evidence="7">
        <text>L-threonyl-[protein] + ATP = O-phospho-L-threonyl-[protein] + ADP + H(+)</text>
        <dbReference type="Rhea" id="RHEA:46608"/>
        <dbReference type="Rhea" id="RHEA-COMP:11060"/>
        <dbReference type="Rhea" id="RHEA-COMP:11605"/>
        <dbReference type="ChEBI" id="CHEBI:15378"/>
        <dbReference type="ChEBI" id="CHEBI:30013"/>
        <dbReference type="ChEBI" id="CHEBI:30616"/>
        <dbReference type="ChEBI" id="CHEBI:61977"/>
        <dbReference type="ChEBI" id="CHEBI:456216"/>
        <dbReference type="EC" id="2.7.11.1"/>
    </reaction>
</comment>
<dbReference type="InterPro" id="IPR000719">
    <property type="entry name" value="Prot_kinase_dom"/>
</dbReference>
<evidence type="ECO:0000256" key="9">
    <source>
        <dbReference type="SAM" id="MobiDB-lite"/>
    </source>
</evidence>
<name>A0A8E2FFG0_9PEZI</name>
<dbReference type="PANTHER" id="PTHR43671:SF98">
    <property type="entry name" value="SERINE_THREONINE-PROTEIN KINASE NEK11"/>
    <property type="match status" value="1"/>
</dbReference>
<feature type="compositionally biased region" description="Low complexity" evidence="9">
    <location>
        <begin position="50"/>
        <end position="61"/>
    </location>
</feature>
<keyword evidence="6" id="KW-0067">ATP-binding</keyword>
<proteinExistence type="predicted"/>
<sequence>MLALRDSSIPVPPTPPISTEAIGRPEAPRPGPIKVRFSSIPSPEELSHCPSPSKPLDSPSSEDLDISHRAMVQSYNNKFEWYLTAFEERPMDTIEASAKLQGLGLHQLHELATDVYDELLRRHPRHHPRSPSYLMPVAQYAKERNQVRAGLSKLSQNMFSSLVSGVYVELKRRNPWIDQLPVQDKSLAPFQPFLVPTTSARDIHNPTYGKLDNFERQSTESFFTTKTHRSSTSTFLSAISSKFSIFSFYAGRARSANSEVQPLSPWRQFLESRKLIPDPLHEQDWSGRGQHAEFAAHEVSAIPLDLERVLGYSQTALVESVRCKRIRLARKTVRCRGLVKREDAIKEVEHLQRLAHSHIIRLVGTYVLGFDFCILLYPATEYNLETFMDIIHEERLLNIEPEDRTSSDIIEIQARRLCLWYFFSCLADAVHYIHLKATKHMDIKPKNLLVRDMRWSTTGYELPYKVYIADFGISRVYDTAFESNTDSPTPFTRAYAAPEVVAQETRGLSADIFSLGCVFVEILTTLASSKHTDVRQILTEIRENNPDFDTSFHANSSRIRSMLLDPICDYLPQQFPTYILDVKLIVRSMLEVDPYSRPTSEQVKEALVQGAHPCGCQHAEQEPFETAPEVSEVAICPVSNVVARISTIPNESKEVACDRSRAIVIEQNKGYGEEYPTASPEGFAV</sequence>
<dbReference type="EC" id="2.7.11.1" evidence="1"/>